<dbReference type="Proteomes" id="UP000694620">
    <property type="component" value="Chromosome 15"/>
</dbReference>
<evidence type="ECO:0000313" key="5">
    <source>
        <dbReference type="Ensembl" id="ENSECRP00000017803.1"/>
    </source>
</evidence>
<dbReference type="Gene3D" id="1.10.555.10">
    <property type="entry name" value="Rho GTPase activation protein"/>
    <property type="match status" value="1"/>
</dbReference>
<dbReference type="InterPro" id="IPR008936">
    <property type="entry name" value="Rho_GTPase_activation_prot"/>
</dbReference>
<accession>A0A8C4SJ41</accession>
<dbReference type="GeneTree" id="ENSGT00940000157993"/>
<evidence type="ECO:0000256" key="1">
    <source>
        <dbReference type="ARBA" id="ARBA00022468"/>
    </source>
</evidence>
<proteinExistence type="predicted"/>
<reference evidence="5" key="2">
    <citation type="submission" date="2025-08" db="UniProtKB">
        <authorList>
            <consortium name="Ensembl"/>
        </authorList>
    </citation>
    <scope>IDENTIFICATION</scope>
</reference>
<gene>
    <name evidence="5" type="primary">TAGAP</name>
    <name evidence="5" type="synonym">tagapb</name>
</gene>
<evidence type="ECO:0000259" key="4">
    <source>
        <dbReference type="PROSITE" id="PS50238"/>
    </source>
</evidence>
<reference evidence="5" key="1">
    <citation type="submission" date="2021-06" db="EMBL/GenBank/DDBJ databases">
        <authorList>
            <consortium name="Wellcome Sanger Institute Data Sharing"/>
        </authorList>
    </citation>
    <scope>NUCLEOTIDE SEQUENCE [LARGE SCALE GENOMIC DNA]</scope>
</reference>
<dbReference type="InterPro" id="IPR000198">
    <property type="entry name" value="RhoGAP_dom"/>
</dbReference>
<dbReference type="GO" id="GO:0035023">
    <property type="term" value="P:regulation of Rho protein signal transduction"/>
    <property type="evidence" value="ECO:0007669"/>
    <property type="project" value="InterPro"/>
</dbReference>
<dbReference type="InterPro" id="IPR047886">
    <property type="entry name" value="ARHGAP20-like_RhoGAP"/>
</dbReference>
<dbReference type="CDD" id="cd04402">
    <property type="entry name" value="RhoGAP_ARHGAP20"/>
    <property type="match status" value="1"/>
</dbReference>
<dbReference type="SUPFAM" id="SSF48350">
    <property type="entry name" value="GTPase activation domain, GAP"/>
    <property type="match status" value="1"/>
</dbReference>
<sequence>MKVLSGSSSTTKTLTGGCMDPYIEYDVEDAVKAYQPPARSDITDGTGRVIEGHKKRKKVLSWPFQRRSLTNSDTMRSDFDMKTPLFGQPLSIVCDEEEKLPKPIMDILWNLLKKGINTEGIFRKAGNVKVFKEIKEHLNAGTEIDLDEKPVILLAAVLKDFLRQIPNSLLLTELYESWMAAMEKESVSNRYNELKQVVDKLPRPNIVFLEHFLCLLYHITKKSEINKMDAKNLAVCIAPNMLQLNPKVSLEVQKEMTEKVTILTQFLIENCCEIFGENILSLLEEEELADSSDTLSSHQHDSAYDSTDADGDSSEQIRNIQSDLACSENTDLEERMSSQSFSSDALPTSLDSVKTFSHRYNRRCSEPDILASSHKHEVEIKSEKLARSHEDCSAERDDDLTFKDQNLKKQNSDDCVIKQRFKDKRPPNLSTCLQDDLGRSSSSKASSTCSLESTASSASVNSVFTSSPLQSPASPKRFFFARHQSFSFKSNGESQKNEKEVKKHSLSFSVRNDKKPLLKAKSWGPSHFNKSTSKKDTQKEGQFGCDTLQEDSQNEVEPCQPHPRNFLSPTEVFQQVDKKLPGRPPSYEQAIQTRVIPAPPDYKSMTVQDARRRLSSTSSSDKKSRPSSFTEALLYRRSNDSSPYLQEEDQTQQEYRKRTMSESKSRHERISHPLFEETFLVKESYV</sequence>
<dbReference type="Ensembl" id="ENSECRT00000018157.1">
    <property type="protein sequence ID" value="ENSECRP00000017803.1"/>
    <property type="gene ID" value="ENSECRG00000011888.1"/>
</dbReference>
<dbReference type="SMART" id="SM00324">
    <property type="entry name" value="RhoGAP"/>
    <property type="match status" value="1"/>
</dbReference>
<dbReference type="GO" id="GO:0005096">
    <property type="term" value="F:GTPase activator activity"/>
    <property type="evidence" value="ECO:0007669"/>
    <property type="project" value="UniProtKB-KW"/>
</dbReference>
<organism evidence="5 6">
    <name type="scientific">Erpetoichthys calabaricus</name>
    <name type="common">Rope fish</name>
    <name type="synonym">Calamoichthys calabaricus</name>
    <dbReference type="NCBI Taxonomy" id="27687"/>
    <lineage>
        <taxon>Eukaryota</taxon>
        <taxon>Metazoa</taxon>
        <taxon>Chordata</taxon>
        <taxon>Craniata</taxon>
        <taxon>Vertebrata</taxon>
        <taxon>Euteleostomi</taxon>
        <taxon>Actinopterygii</taxon>
        <taxon>Polypteriformes</taxon>
        <taxon>Polypteridae</taxon>
        <taxon>Erpetoichthys</taxon>
    </lineage>
</organism>
<name>A0A8C4SJ41_ERPCA</name>
<dbReference type="GO" id="GO:0007165">
    <property type="term" value="P:signal transduction"/>
    <property type="evidence" value="ECO:0007669"/>
    <property type="project" value="InterPro"/>
</dbReference>
<evidence type="ECO:0000256" key="2">
    <source>
        <dbReference type="ARBA" id="ARBA00022553"/>
    </source>
</evidence>
<feature type="domain" description="Rho-GAP" evidence="4">
    <location>
        <begin position="88"/>
        <end position="275"/>
    </location>
</feature>
<reference evidence="5" key="3">
    <citation type="submission" date="2025-09" db="UniProtKB">
        <authorList>
            <consortium name="Ensembl"/>
        </authorList>
    </citation>
    <scope>IDENTIFICATION</scope>
</reference>
<dbReference type="Pfam" id="PF00620">
    <property type="entry name" value="RhoGAP"/>
    <property type="match status" value="1"/>
</dbReference>
<feature type="region of interest" description="Disordered" evidence="3">
    <location>
        <begin position="427"/>
        <end position="447"/>
    </location>
</feature>
<keyword evidence="6" id="KW-1185">Reference proteome</keyword>
<dbReference type="AlphaFoldDB" id="A0A8C4SJ41"/>
<dbReference type="PANTHER" id="PTHR23179:SF26">
    <property type="entry name" value="T-CELL ACTIVATION RHO GTPASE-ACTIVATING PROTEIN"/>
    <property type="match status" value="1"/>
</dbReference>
<feature type="compositionally biased region" description="Basic and acidic residues" evidence="3">
    <location>
        <begin position="654"/>
        <end position="669"/>
    </location>
</feature>
<keyword evidence="1" id="KW-0343">GTPase activation</keyword>
<feature type="region of interest" description="Disordered" evidence="3">
    <location>
        <begin position="291"/>
        <end position="315"/>
    </location>
</feature>
<dbReference type="PROSITE" id="PS50238">
    <property type="entry name" value="RHOGAP"/>
    <property type="match status" value="1"/>
</dbReference>
<feature type="region of interest" description="Disordered" evidence="3">
    <location>
        <begin position="519"/>
        <end position="540"/>
    </location>
</feature>
<protein>
    <submittedName>
        <fullName evidence="5">T cell activation RhoGTPase activating protein b</fullName>
    </submittedName>
</protein>
<evidence type="ECO:0000313" key="6">
    <source>
        <dbReference type="Proteomes" id="UP000694620"/>
    </source>
</evidence>
<keyword evidence="2" id="KW-0597">Phosphoprotein</keyword>
<feature type="region of interest" description="Disordered" evidence="3">
    <location>
        <begin position="609"/>
        <end position="669"/>
    </location>
</feature>
<evidence type="ECO:0000256" key="3">
    <source>
        <dbReference type="SAM" id="MobiDB-lite"/>
    </source>
</evidence>
<dbReference type="PANTHER" id="PTHR23179">
    <property type="entry name" value="T-CELL ACTIVATION RHO GTPASE ACTIVATING PROTEIN-RELATED"/>
    <property type="match status" value="1"/>
</dbReference>